<dbReference type="PATRIC" id="fig|1432052.4.peg.3330"/>
<dbReference type="AlphaFoldDB" id="A0A1E3AET3"/>
<feature type="domain" description="Non-reducing end beta-L-arabinofuranosidase-like GH127 middle" evidence="1">
    <location>
        <begin position="394"/>
        <end position="474"/>
    </location>
</feature>
<dbReference type="Pfam" id="PF20736">
    <property type="entry name" value="Glyco_hydro127M"/>
    <property type="match status" value="1"/>
</dbReference>
<gene>
    <name evidence="2" type="ORF">BEI61_02987</name>
</gene>
<dbReference type="GO" id="GO:0005975">
    <property type="term" value="P:carbohydrate metabolic process"/>
    <property type="evidence" value="ECO:0007669"/>
    <property type="project" value="InterPro"/>
</dbReference>
<sequence length="618" mass="71087">MYQSFYYKQLTPPKLKPEGWMYRQLRTQADGLCGNLDKVWPDIKDSGWTGGEKEGWERVPYWLDGFIPMAWLLDDSELKACADKYINAILSRQQEDGWICPCDKEERPRYDIWAAFLICKVLVVYYQCTEDARIEQAVYKALKCISRHLEVHTLFDWGASRWFECLIPLGWLYDRHPESWMQELAVLLRVQGVDYEKLFENWPYRKPQEKGRWNYLTHVVNLSMCLRSDMLYNAFEGRKIGDFAEKALNMLLDYHGMPIGHFSGDECLAGKSPLNGTELCGIVEAMYSYEWLLCGTGRDIWADHLESLAFNALPATISSDMWTHQYDQMSNQIQCSILSPENTPFLTNNGESHIFGLEPNYGCCTANFGQGWPKLAMSAILVSKKGIAVGTVLPCSANLEIEGTRVYFRIVTNYPFEDGYRIIVQTAHPAEFEISLRIPGEAAEAYVDGEKVEGNRCTLRRRWEGKSEINVVFDFEAKLQPQYEDLYYVKRGPLVFSLPVKAQWRKKEYVRDGVERRYPYCDYELFPESAWNFAFADGKFMYNKKNPGIGAFDSQNPPVCLKTTLCPVEWPVENGVAAIRPSSLTPVGPEVEAELVPYGCTDLRMTVMPVAEPYRKEI</sequence>
<accession>A0A1E3AET3</accession>
<evidence type="ECO:0000313" key="2">
    <source>
        <dbReference type="EMBL" id="ODM07097.1"/>
    </source>
</evidence>
<comment type="caution">
    <text evidence="2">The sequence shown here is derived from an EMBL/GenBank/DDBJ whole genome shotgun (WGS) entry which is preliminary data.</text>
</comment>
<dbReference type="Proteomes" id="UP000094067">
    <property type="component" value="Unassembled WGS sequence"/>
</dbReference>
<proteinExistence type="predicted"/>
<organism evidence="2 3">
    <name type="scientific">Eisenbergiella tayi</name>
    <dbReference type="NCBI Taxonomy" id="1432052"/>
    <lineage>
        <taxon>Bacteria</taxon>
        <taxon>Bacillati</taxon>
        <taxon>Bacillota</taxon>
        <taxon>Clostridia</taxon>
        <taxon>Lachnospirales</taxon>
        <taxon>Lachnospiraceae</taxon>
        <taxon>Eisenbergiella</taxon>
    </lineage>
</organism>
<dbReference type="InterPro" id="IPR008928">
    <property type="entry name" value="6-hairpin_glycosidase_sf"/>
</dbReference>
<protein>
    <recommendedName>
        <fullName evidence="1">Non-reducing end beta-L-arabinofuranosidase-like GH127 middle domain-containing protein</fullName>
    </recommendedName>
</protein>
<dbReference type="PANTHER" id="PTHR31151:SF0">
    <property type="entry name" value="PROLINE-TRNA LIGASE (DUF1680)"/>
    <property type="match status" value="1"/>
</dbReference>
<dbReference type="SUPFAM" id="SSF48208">
    <property type="entry name" value="Six-hairpin glycosidases"/>
    <property type="match status" value="1"/>
</dbReference>
<dbReference type="EMBL" id="MCGH01000002">
    <property type="protein sequence ID" value="ODM07097.1"/>
    <property type="molecule type" value="Genomic_DNA"/>
</dbReference>
<name>A0A1E3AET3_9FIRM</name>
<dbReference type="PANTHER" id="PTHR31151">
    <property type="entry name" value="PROLINE-TRNA LIGASE (DUF1680)"/>
    <property type="match status" value="1"/>
</dbReference>
<reference evidence="2 3" key="1">
    <citation type="submission" date="2016-07" db="EMBL/GenBank/DDBJ databases">
        <title>Characterization of isolates of Eisenbergiella tayi derived from blood cultures, using whole genome sequencing.</title>
        <authorList>
            <person name="Burdz T."/>
            <person name="Wiebe D."/>
            <person name="Huynh C."/>
            <person name="Bernard K."/>
        </authorList>
    </citation>
    <scope>NUCLEOTIDE SEQUENCE [LARGE SCALE GENOMIC DNA]</scope>
    <source>
        <strain evidence="2 3">NML 110608</strain>
    </source>
</reference>
<evidence type="ECO:0000313" key="3">
    <source>
        <dbReference type="Proteomes" id="UP000094067"/>
    </source>
</evidence>
<dbReference type="RefSeq" id="WP_044968763.1">
    <property type="nucleotide sequence ID" value="NZ_MCGH01000002.1"/>
</dbReference>
<dbReference type="InterPro" id="IPR049046">
    <property type="entry name" value="Beta-AFase-like_GH127_middle"/>
</dbReference>
<evidence type="ECO:0000259" key="1">
    <source>
        <dbReference type="Pfam" id="PF20736"/>
    </source>
</evidence>